<sequence length="13" mass="1564">MGIKFVSFDPLFY</sequence>
<evidence type="ECO:0000313" key="1">
    <source>
        <dbReference type="EMBL" id="MBX73703.1"/>
    </source>
</evidence>
<dbReference type="EMBL" id="GGEC01093219">
    <property type="protein sequence ID" value="MBX73703.1"/>
    <property type="molecule type" value="Transcribed_RNA"/>
</dbReference>
<protein>
    <submittedName>
        <fullName evidence="1">Uncharacterized protein</fullName>
    </submittedName>
</protein>
<organism evidence="1">
    <name type="scientific">Rhizophora mucronata</name>
    <name type="common">Asiatic mangrove</name>
    <dbReference type="NCBI Taxonomy" id="61149"/>
    <lineage>
        <taxon>Eukaryota</taxon>
        <taxon>Viridiplantae</taxon>
        <taxon>Streptophyta</taxon>
        <taxon>Embryophyta</taxon>
        <taxon>Tracheophyta</taxon>
        <taxon>Spermatophyta</taxon>
        <taxon>Magnoliopsida</taxon>
        <taxon>eudicotyledons</taxon>
        <taxon>Gunneridae</taxon>
        <taxon>Pentapetalae</taxon>
        <taxon>rosids</taxon>
        <taxon>fabids</taxon>
        <taxon>Malpighiales</taxon>
        <taxon>Rhizophoraceae</taxon>
        <taxon>Rhizophora</taxon>
    </lineage>
</organism>
<name>A0A2P2R389_RHIMU</name>
<proteinExistence type="predicted"/>
<reference evidence="1" key="1">
    <citation type="submission" date="2018-02" db="EMBL/GenBank/DDBJ databases">
        <title>Rhizophora mucronata_Transcriptome.</title>
        <authorList>
            <person name="Meera S.P."/>
            <person name="Sreeshan A."/>
            <person name="Augustine A."/>
        </authorList>
    </citation>
    <scope>NUCLEOTIDE SEQUENCE</scope>
    <source>
        <tissue evidence="1">Leaf</tissue>
    </source>
</reference>
<accession>A0A2P2R389</accession>